<dbReference type="InterPro" id="IPR008929">
    <property type="entry name" value="Chondroitin_lyas"/>
</dbReference>
<proteinExistence type="predicted"/>
<name>A0ABV2N236_9HYPH</name>
<dbReference type="SUPFAM" id="SSF48230">
    <property type="entry name" value="Chondroitin AC/alginate lyase"/>
    <property type="match status" value="1"/>
</dbReference>
<dbReference type="PANTHER" id="PTHR39210">
    <property type="entry name" value="HEPARIN-SULFATE LYASE"/>
    <property type="match status" value="1"/>
</dbReference>
<evidence type="ECO:0000256" key="2">
    <source>
        <dbReference type="ARBA" id="ARBA00022729"/>
    </source>
</evidence>
<protein>
    <submittedName>
        <fullName evidence="7">Heparinase superfamily protein</fullName>
    </submittedName>
</protein>
<evidence type="ECO:0000256" key="3">
    <source>
        <dbReference type="ARBA" id="ARBA00022764"/>
    </source>
</evidence>
<keyword evidence="2" id="KW-0732">Signal</keyword>
<dbReference type="Gene3D" id="2.70.98.70">
    <property type="match status" value="1"/>
</dbReference>
<evidence type="ECO:0000256" key="1">
    <source>
        <dbReference type="ARBA" id="ARBA00004418"/>
    </source>
</evidence>
<evidence type="ECO:0000313" key="8">
    <source>
        <dbReference type="Proteomes" id="UP001549076"/>
    </source>
</evidence>
<accession>A0ABV2N236</accession>
<sequence length="542" mass="60454">MNMPRLYWETLRHLRPVQIYGRAWSRAIRPQPNLCPAPPLRAHQGPWVTPARRRRSLTGSEEFCFLNEAHSLSHHGWDDPALSKLWRYNLHYFDDLNAEGAAWREPWHKALIARWIAENPPGAGSGWEPYPTSLRIVNWIKWALAGNAFGGEALHSLAIQTRWLVRRLEHHLLGNHLLANAKALVFAGSFFSGREAEGWRQLGFRLLEREVDEQILADGGHFELSTMYHALALEDMLDLVNVMRSSGATVPPAWGAKIAAMRGWLACMCHPDGEIAFFNDAAIGIAPSPKALERYARRLGFPSREAVRNGCTWLRDSGYIRLQDSRAVALIDVARVGPDHLPGHAHADTLSFELSVRGQRVIVNSGTSLYGSGLERQRQRGTAAHNTVVIDGQDSSEVWSGFRVARRARPHGLSVTQAVGGPVVACGHDGYARLPGRPYHHRTWIFAEDGLTVRDAVRGSHAVAEALFHFHPDHTAILSEDGRSGRLILASTEVLRWRLACGEARLQPSSWHSEFGLSQPSQCLAVRLNEGKSAVEFRWSAA</sequence>
<dbReference type="PANTHER" id="PTHR39210:SF1">
    <property type="entry name" value="HEPARIN-SULFATE LYASE"/>
    <property type="match status" value="1"/>
</dbReference>
<evidence type="ECO:0000256" key="4">
    <source>
        <dbReference type="ARBA" id="ARBA00023239"/>
    </source>
</evidence>
<keyword evidence="8" id="KW-1185">Reference proteome</keyword>
<dbReference type="InterPro" id="IPR031680">
    <property type="entry name" value="Hepar_II_III_N"/>
</dbReference>
<dbReference type="Pfam" id="PF16889">
    <property type="entry name" value="Hepar_II_III_N"/>
    <property type="match status" value="1"/>
</dbReference>
<dbReference type="Gene3D" id="1.50.10.100">
    <property type="entry name" value="Chondroitin AC/alginate lyase"/>
    <property type="match status" value="1"/>
</dbReference>
<feature type="domain" description="Heparin-sulfate lyase N-terminal" evidence="6">
    <location>
        <begin position="124"/>
        <end position="285"/>
    </location>
</feature>
<keyword evidence="4" id="KW-0456">Lyase</keyword>
<evidence type="ECO:0000313" key="7">
    <source>
        <dbReference type="EMBL" id="MET3793120.1"/>
    </source>
</evidence>
<dbReference type="Proteomes" id="UP001549076">
    <property type="component" value="Unassembled WGS sequence"/>
</dbReference>
<gene>
    <name evidence="7" type="ORF">ABID37_003343</name>
</gene>
<reference evidence="7 8" key="1">
    <citation type="submission" date="2024-06" db="EMBL/GenBank/DDBJ databases">
        <title>Genomic Encyclopedia of Type Strains, Phase IV (KMG-IV): sequencing the most valuable type-strain genomes for metagenomic binning, comparative biology and taxonomic classification.</title>
        <authorList>
            <person name="Goeker M."/>
        </authorList>
    </citation>
    <scope>NUCLEOTIDE SEQUENCE [LARGE SCALE GENOMIC DNA]</scope>
    <source>
        <strain evidence="7 8">DSM 27865</strain>
    </source>
</reference>
<comment type="caution">
    <text evidence="7">The sequence shown here is derived from an EMBL/GenBank/DDBJ whole genome shotgun (WGS) entry which is preliminary data.</text>
</comment>
<organism evidence="7 8">
    <name type="scientific">Aquamicrobium terrae</name>
    <dbReference type="NCBI Taxonomy" id="1324945"/>
    <lineage>
        <taxon>Bacteria</taxon>
        <taxon>Pseudomonadati</taxon>
        <taxon>Pseudomonadota</taxon>
        <taxon>Alphaproteobacteria</taxon>
        <taxon>Hyphomicrobiales</taxon>
        <taxon>Phyllobacteriaceae</taxon>
        <taxon>Aquamicrobium</taxon>
    </lineage>
</organism>
<feature type="domain" description="Heparinase II/III-like C-terminal" evidence="5">
    <location>
        <begin position="312"/>
        <end position="539"/>
    </location>
</feature>
<dbReference type="InterPro" id="IPR012480">
    <property type="entry name" value="Hepar_II_III_C"/>
</dbReference>
<dbReference type="Pfam" id="PF07940">
    <property type="entry name" value="Hepar_II_III_C"/>
    <property type="match status" value="1"/>
</dbReference>
<comment type="subcellular location">
    <subcellularLocation>
        <location evidence="1">Periplasm</location>
    </subcellularLocation>
</comment>
<evidence type="ECO:0000259" key="5">
    <source>
        <dbReference type="Pfam" id="PF07940"/>
    </source>
</evidence>
<keyword evidence="3" id="KW-0574">Periplasm</keyword>
<evidence type="ECO:0000259" key="6">
    <source>
        <dbReference type="Pfam" id="PF16889"/>
    </source>
</evidence>
<dbReference type="EMBL" id="JBEPML010000011">
    <property type="protein sequence ID" value="MET3793120.1"/>
    <property type="molecule type" value="Genomic_DNA"/>
</dbReference>